<dbReference type="STRING" id="546364.SAMN04489730_7896"/>
<name>A0A1K1T425_9PSEU</name>
<accession>A0A1K1T425</accession>
<proteinExistence type="predicted"/>
<protein>
    <submittedName>
        <fullName evidence="1">Uncharacterized protein</fullName>
    </submittedName>
</protein>
<evidence type="ECO:0000313" key="2">
    <source>
        <dbReference type="Proteomes" id="UP000182740"/>
    </source>
</evidence>
<evidence type="ECO:0000313" key="1">
    <source>
        <dbReference type="EMBL" id="SFW91276.1"/>
    </source>
</evidence>
<sequence>MESATTPAGKVSGMASLEDLEARVSALEAQARQARQDATAARILAGAADRDVSEFKQGQNALIRSIGALRETQLEDHERLTDLEVKVDNLDAKVDSGFTKVNIGVEQISRLLQQVIDKP</sequence>
<reference evidence="2" key="1">
    <citation type="submission" date="2016-11" db="EMBL/GenBank/DDBJ databases">
        <authorList>
            <person name="Varghese N."/>
            <person name="Submissions S."/>
        </authorList>
    </citation>
    <scope>NUCLEOTIDE SEQUENCE [LARGE SCALE GENOMIC DNA]</scope>
    <source>
        <strain evidence="2">DSM 44671</strain>
    </source>
</reference>
<gene>
    <name evidence="1" type="ORF">SAMN04489730_7896</name>
</gene>
<dbReference type="AlphaFoldDB" id="A0A1K1T425"/>
<dbReference type="Proteomes" id="UP000182740">
    <property type="component" value="Unassembled WGS sequence"/>
</dbReference>
<keyword evidence="2" id="KW-1185">Reference proteome</keyword>
<dbReference type="EMBL" id="FPJG01000006">
    <property type="protein sequence ID" value="SFW91276.1"/>
    <property type="molecule type" value="Genomic_DNA"/>
</dbReference>
<organism evidence="1 2">
    <name type="scientific">Amycolatopsis australiensis</name>
    <dbReference type="NCBI Taxonomy" id="546364"/>
    <lineage>
        <taxon>Bacteria</taxon>
        <taxon>Bacillati</taxon>
        <taxon>Actinomycetota</taxon>
        <taxon>Actinomycetes</taxon>
        <taxon>Pseudonocardiales</taxon>
        <taxon>Pseudonocardiaceae</taxon>
        <taxon>Amycolatopsis</taxon>
    </lineage>
</organism>